<dbReference type="EMBL" id="GFAY01000476">
    <property type="protein sequence ID" value="JAV45174.1"/>
    <property type="molecule type" value="Transcribed_RNA"/>
</dbReference>
<evidence type="ECO:0000256" key="1">
    <source>
        <dbReference type="SAM" id="SignalP"/>
    </source>
</evidence>
<feature type="chain" id="PRO_5012210462" evidence="1">
    <location>
        <begin position="26"/>
        <end position="110"/>
    </location>
</feature>
<name>A0A1S8ACW2_CITLI</name>
<organism evidence="2">
    <name type="scientific">Citrus limon</name>
    <name type="common">Lemon</name>
    <name type="synonym">Citrus medica var. limon</name>
    <dbReference type="NCBI Taxonomy" id="2708"/>
    <lineage>
        <taxon>Eukaryota</taxon>
        <taxon>Viridiplantae</taxon>
        <taxon>Streptophyta</taxon>
        <taxon>Embryophyta</taxon>
        <taxon>Tracheophyta</taxon>
        <taxon>Spermatophyta</taxon>
        <taxon>Magnoliopsida</taxon>
        <taxon>eudicotyledons</taxon>
        <taxon>Gunneridae</taxon>
        <taxon>Pentapetalae</taxon>
        <taxon>rosids</taxon>
        <taxon>malvids</taxon>
        <taxon>Sapindales</taxon>
        <taxon>Rutaceae</taxon>
        <taxon>Aurantioideae</taxon>
        <taxon>Citrus</taxon>
    </lineage>
</organism>
<keyword evidence="1" id="KW-0732">Signal</keyword>
<dbReference type="AlphaFoldDB" id="A0A1S8ACW2"/>
<reference evidence="2" key="1">
    <citation type="submission" date="2016-12" db="EMBL/GenBank/DDBJ databases">
        <title>Transcriptomic, proteomic, and metabolomic analysis of Citrus limon response to graft inoculation by Candidatus Liberibacter asiaticus.</title>
        <authorList>
            <person name="Ramsey J."/>
            <person name="Chin E."/>
            <person name="Chavez J."/>
            <person name="Saha S."/>
            <person name="Mischuk D."/>
            <person name="Mahoney J."/>
            <person name="Mohr J."/>
            <person name="Robison F."/>
            <person name="Godfrey K."/>
            <person name="Levesque C."/>
            <person name="Foster L."/>
            <person name="Xu Y."/>
            <person name="Strickler S."/>
            <person name="Fernandez-Pozo N."/>
            <person name="Polek M.L."/>
            <person name="Giovannoni J."/>
            <person name="Mueller L.A."/>
            <person name="Slupsky C."/>
            <person name="Bruce J."/>
            <person name="Cilia M."/>
        </authorList>
    </citation>
    <scope>NUCLEOTIDE SEQUENCE</scope>
</reference>
<proteinExistence type="predicted"/>
<accession>A0A1S8ACW2</accession>
<feature type="signal peptide" evidence="1">
    <location>
        <begin position="1"/>
        <end position="25"/>
    </location>
</feature>
<evidence type="ECO:0000313" key="2">
    <source>
        <dbReference type="EMBL" id="JAV45174.1"/>
    </source>
</evidence>
<sequence>MAAAAASALTLFVVTFAVILNTTAADPEMLQDVCVADLDSRGLVSSSILWAHKITGQEHFPGQQLLFTDPLPKSPNQEDKNFLFHELSAEATLHRNCWCDNTNALLMFKE</sequence>
<protein>
    <submittedName>
        <fullName evidence="2">Uncharacterized protein</fullName>
    </submittedName>
</protein>